<dbReference type="EMBL" id="BAAAEU010000001">
    <property type="protein sequence ID" value="GAA0705235.1"/>
    <property type="molecule type" value="Genomic_DNA"/>
</dbReference>
<dbReference type="Proteomes" id="UP001501523">
    <property type="component" value="Unassembled WGS sequence"/>
</dbReference>
<evidence type="ECO:0000256" key="5">
    <source>
        <dbReference type="SAM" id="SignalP"/>
    </source>
</evidence>
<evidence type="ECO:0000256" key="1">
    <source>
        <dbReference type="ARBA" id="ARBA00022617"/>
    </source>
</evidence>
<dbReference type="InterPro" id="IPR009056">
    <property type="entry name" value="Cyt_c-like_dom"/>
</dbReference>
<protein>
    <recommendedName>
        <fullName evidence="6">Cytochrome c domain-containing protein</fullName>
    </recommendedName>
</protein>
<feature type="chain" id="PRO_5045636105" description="Cytochrome c domain-containing protein" evidence="5">
    <location>
        <begin position="21"/>
        <end position="167"/>
    </location>
</feature>
<evidence type="ECO:0000313" key="7">
    <source>
        <dbReference type="EMBL" id="GAA0705235.1"/>
    </source>
</evidence>
<keyword evidence="5" id="KW-0732">Signal</keyword>
<dbReference type="PROSITE" id="PS51007">
    <property type="entry name" value="CYTC"/>
    <property type="match status" value="1"/>
</dbReference>
<proteinExistence type="predicted"/>
<evidence type="ECO:0000259" key="6">
    <source>
        <dbReference type="PROSITE" id="PS51007"/>
    </source>
</evidence>
<dbReference type="RefSeq" id="WP_343786340.1">
    <property type="nucleotide sequence ID" value="NZ_BAAAEU010000001.1"/>
</dbReference>
<evidence type="ECO:0000256" key="4">
    <source>
        <dbReference type="PROSITE-ProRule" id="PRU00433"/>
    </source>
</evidence>
<evidence type="ECO:0000313" key="8">
    <source>
        <dbReference type="Proteomes" id="UP001501523"/>
    </source>
</evidence>
<evidence type="ECO:0000256" key="3">
    <source>
        <dbReference type="ARBA" id="ARBA00023004"/>
    </source>
</evidence>
<sequence>MRAIALRGLWLLAVVGTARAEPGPSQTQDISSASMCDSIDSVPVTFTIDYQSAIQGIFNANCVACHTNTAPPLPAGLSLDPGVSWSAIVNHASSQRPGLVRVVPNRPDLSLLFHKVNCAVPDVGARMPYGGPYLSIQDQALIHDWIAGGAPSGTTDTIFRSGFEIRD</sequence>
<name>A0ABP3THW0_9GAMM</name>
<keyword evidence="3 4" id="KW-0408">Iron</keyword>
<keyword evidence="1 4" id="KW-0349">Heme</keyword>
<reference evidence="8" key="1">
    <citation type="journal article" date="2019" name="Int. J. Syst. Evol. Microbiol.">
        <title>The Global Catalogue of Microorganisms (GCM) 10K type strain sequencing project: providing services to taxonomists for standard genome sequencing and annotation.</title>
        <authorList>
            <consortium name="The Broad Institute Genomics Platform"/>
            <consortium name="The Broad Institute Genome Sequencing Center for Infectious Disease"/>
            <person name="Wu L."/>
            <person name="Ma J."/>
        </authorList>
    </citation>
    <scope>NUCLEOTIDE SEQUENCE [LARGE SCALE GENOMIC DNA]</scope>
    <source>
        <strain evidence="8">JCM 15421</strain>
    </source>
</reference>
<dbReference type="SUPFAM" id="SSF46626">
    <property type="entry name" value="Cytochrome c"/>
    <property type="match status" value="1"/>
</dbReference>
<feature type="signal peptide" evidence="5">
    <location>
        <begin position="1"/>
        <end position="20"/>
    </location>
</feature>
<gene>
    <name evidence="7" type="ORF">GCM10009105_02550</name>
</gene>
<feature type="domain" description="Cytochrome c" evidence="6">
    <location>
        <begin position="49"/>
        <end position="150"/>
    </location>
</feature>
<evidence type="ECO:0000256" key="2">
    <source>
        <dbReference type="ARBA" id="ARBA00022723"/>
    </source>
</evidence>
<dbReference type="InterPro" id="IPR036909">
    <property type="entry name" value="Cyt_c-like_dom_sf"/>
</dbReference>
<keyword evidence="8" id="KW-1185">Reference proteome</keyword>
<comment type="caution">
    <text evidence="7">The sequence shown here is derived from an EMBL/GenBank/DDBJ whole genome shotgun (WGS) entry which is preliminary data.</text>
</comment>
<keyword evidence="2 4" id="KW-0479">Metal-binding</keyword>
<accession>A0ABP3THW0</accession>
<organism evidence="7 8">
    <name type="scientific">Dokdonella soli</name>
    <dbReference type="NCBI Taxonomy" id="529810"/>
    <lineage>
        <taxon>Bacteria</taxon>
        <taxon>Pseudomonadati</taxon>
        <taxon>Pseudomonadota</taxon>
        <taxon>Gammaproteobacteria</taxon>
        <taxon>Lysobacterales</taxon>
        <taxon>Rhodanobacteraceae</taxon>
        <taxon>Dokdonella</taxon>
    </lineage>
</organism>